<feature type="transmembrane region" description="Helical" evidence="10">
    <location>
        <begin position="225"/>
        <end position="243"/>
    </location>
</feature>
<name>A0A2A2WNN9_9ACTN</name>
<feature type="transmembrane region" description="Helical" evidence="10">
    <location>
        <begin position="158"/>
        <end position="175"/>
    </location>
</feature>
<feature type="domain" description="Protein O-mannosyl-transferase C-terminal four TM" evidence="13">
    <location>
        <begin position="308"/>
        <end position="502"/>
    </location>
</feature>
<dbReference type="UniPathway" id="UPA00378"/>
<evidence type="ECO:0000256" key="3">
    <source>
        <dbReference type="ARBA" id="ARBA00007222"/>
    </source>
</evidence>
<dbReference type="GO" id="GO:0005886">
    <property type="term" value="C:plasma membrane"/>
    <property type="evidence" value="ECO:0007669"/>
    <property type="project" value="UniProtKB-SubCell"/>
</dbReference>
<evidence type="ECO:0000256" key="9">
    <source>
        <dbReference type="ARBA" id="ARBA00093617"/>
    </source>
</evidence>
<dbReference type="EC" id="2.4.1.-" evidence="10"/>
<dbReference type="PANTHER" id="PTHR10050">
    <property type="entry name" value="DOLICHYL-PHOSPHATE-MANNOSE--PROTEIN MANNOSYLTRANSFERASE"/>
    <property type="match status" value="1"/>
</dbReference>
<feature type="transmembrane region" description="Helical" evidence="10">
    <location>
        <begin position="105"/>
        <end position="123"/>
    </location>
</feature>
<keyword evidence="4 10" id="KW-0328">Glycosyltransferase</keyword>
<feature type="region of interest" description="Disordered" evidence="11">
    <location>
        <begin position="1"/>
        <end position="22"/>
    </location>
</feature>
<evidence type="ECO:0000256" key="5">
    <source>
        <dbReference type="ARBA" id="ARBA00022679"/>
    </source>
</evidence>
<accession>A0A2A2WNN9</accession>
<dbReference type="GO" id="GO:0004169">
    <property type="term" value="F:dolichyl-phosphate-mannose-protein mannosyltransferase activity"/>
    <property type="evidence" value="ECO:0007669"/>
    <property type="project" value="UniProtKB-UniRule"/>
</dbReference>
<evidence type="ECO:0000256" key="6">
    <source>
        <dbReference type="ARBA" id="ARBA00022692"/>
    </source>
</evidence>
<dbReference type="InterPro" id="IPR027005">
    <property type="entry name" value="PMT-like"/>
</dbReference>
<evidence type="ECO:0000256" key="8">
    <source>
        <dbReference type="ARBA" id="ARBA00023136"/>
    </source>
</evidence>
<keyword evidence="10" id="KW-1003">Cell membrane</keyword>
<dbReference type="OrthoDB" id="9776737at2"/>
<feature type="transmembrane region" description="Helical" evidence="10">
    <location>
        <begin position="460"/>
        <end position="480"/>
    </location>
</feature>
<evidence type="ECO:0000259" key="12">
    <source>
        <dbReference type="Pfam" id="PF02366"/>
    </source>
</evidence>
<dbReference type="PANTHER" id="PTHR10050:SF46">
    <property type="entry name" value="PROTEIN O-MANNOSYL-TRANSFERASE 2"/>
    <property type="match status" value="1"/>
</dbReference>
<comment type="similarity">
    <text evidence="3 10">Belongs to the glycosyltransferase 39 family.</text>
</comment>
<keyword evidence="8 10" id="KW-0472">Membrane</keyword>
<dbReference type="EMBL" id="NTGA01000020">
    <property type="protein sequence ID" value="PAY22775.1"/>
    <property type="molecule type" value="Genomic_DNA"/>
</dbReference>
<evidence type="ECO:0000313" key="14">
    <source>
        <dbReference type="EMBL" id="PAY22775.1"/>
    </source>
</evidence>
<comment type="pathway">
    <text evidence="2 10">Protein modification; protein glycosylation.</text>
</comment>
<evidence type="ECO:0000256" key="1">
    <source>
        <dbReference type="ARBA" id="ARBA00004127"/>
    </source>
</evidence>
<comment type="subcellular location">
    <subcellularLocation>
        <location evidence="10">Cell membrane</location>
    </subcellularLocation>
    <subcellularLocation>
        <location evidence="1">Endomembrane system</location>
        <topology evidence="1">Multi-pass membrane protein</topology>
    </subcellularLocation>
</comment>
<gene>
    <name evidence="14" type="ORF">CEY15_11810</name>
</gene>
<dbReference type="GO" id="GO:0012505">
    <property type="term" value="C:endomembrane system"/>
    <property type="evidence" value="ECO:0007669"/>
    <property type="project" value="UniProtKB-SubCell"/>
</dbReference>
<dbReference type="Pfam" id="PF16192">
    <property type="entry name" value="PMT_4TMC"/>
    <property type="match status" value="1"/>
</dbReference>
<protein>
    <recommendedName>
        <fullName evidence="9 10">Polyprenol-phosphate-mannose--protein mannosyltransferase</fullName>
        <ecNumber evidence="10">2.4.1.-</ecNumber>
    </recommendedName>
</protein>
<organism evidence="14 15">
    <name type="scientific">Dietzia natronolimnaea</name>
    <dbReference type="NCBI Taxonomy" id="161920"/>
    <lineage>
        <taxon>Bacteria</taxon>
        <taxon>Bacillati</taxon>
        <taxon>Actinomycetota</taxon>
        <taxon>Actinomycetes</taxon>
        <taxon>Mycobacteriales</taxon>
        <taxon>Dietziaceae</taxon>
        <taxon>Dietzia</taxon>
    </lineage>
</organism>
<keyword evidence="6 10" id="KW-0812">Transmembrane</keyword>
<keyword evidence="15" id="KW-1185">Reference proteome</keyword>
<dbReference type="Pfam" id="PF02366">
    <property type="entry name" value="PMT"/>
    <property type="match status" value="1"/>
</dbReference>
<feature type="domain" description="ArnT-like N-terminal" evidence="12">
    <location>
        <begin position="97"/>
        <end position="284"/>
    </location>
</feature>
<keyword evidence="7 10" id="KW-1133">Transmembrane helix</keyword>
<dbReference type="InterPro" id="IPR032421">
    <property type="entry name" value="PMT_4TMC"/>
</dbReference>
<evidence type="ECO:0000259" key="13">
    <source>
        <dbReference type="Pfam" id="PF16192"/>
    </source>
</evidence>
<evidence type="ECO:0000256" key="10">
    <source>
        <dbReference type="RuleBase" id="RU367007"/>
    </source>
</evidence>
<dbReference type="AlphaFoldDB" id="A0A2A2WNN9"/>
<feature type="transmembrane region" description="Helical" evidence="10">
    <location>
        <begin position="425"/>
        <end position="448"/>
    </location>
</feature>
<feature type="transmembrane region" description="Helical" evidence="10">
    <location>
        <begin position="378"/>
        <end position="395"/>
    </location>
</feature>
<evidence type="ECO:0000313" key="15">
    <source>
        <dbReference type="Proteomes" id="UP000218810"/>
    </source>
</evidence>
<feature type="transmembrane region" description="Helical" evidence="10">
    <location>
        <begin position="264"/>
        <end position="285"/>
    </location>
</feature>
<evidence type="ECO:0000256" key="11">
    <source>
        <dbReference type="SAM" id="MobiDB-lite"/>
    </source>
</evidence>
<comment type="caution">
    <text evidence="14">The sequence shown here is derived from an EMBL/GenBank/DDBJ whole genome shotgun (WGS) entry which is preliminary data.</text>
</comment>
<reference evidence="15" key="1">
    <citation type="submission" date="2017-09" db="EMBL/GenBank/DDBJ databases">
        <authorList>
            <person name="Zhang Y."/>
            <person name="Huang X."/>
            <person name="Liu J."/>
            <person name="Lu L."/>
            <person name="Peng K."/>
        </authorList>
    </citation>
    <scope>NUCLEOTIDE SEQUENCE [LARGE SCALE GENOMIC DNA]</scope>
    <source>
        <strain evidence="15">S-XJ-1</strain>
    </source>
</reference>
<evidence type="ECO:0000256" key="7">
    <source>
        <dbReference type="ARBA" id="ARBA00022989"/>
    </source>
</evidence>
<comment type="function">
    <text evidence="10">Protein O-mannosyltransferase that catalyzes the transfer of a single mannose residue from a polyprenol phospho-mannosyl lipidic donor to the hydroxyl group of selected serine and threonine residues in acceptor proteins.</text>
</comment>
<dbReference type="Proteomes" id="UP000218810">
    <property type="component" value="Unassembled WGS sequence"/>
</dbReference>
<evidence type="ECO:0000256" key="2">
    <source>
        <dbReference type="ARBA" id="ARBA00004922"/>
    </source>
</evidence>
<feature type="transmembrane region" description="Helical" evidence="10">
    <location>
        <begin position="135"/>
        <end position="152"/>
    </location>
</feature>
<dbReference type="RefSeq" id="WP_095718612.1">
    <property type="nucleotide sequence ID" value="NZ_NTGA01000020.1"/>
</dbReference>
<dbReference type="InterPro" id="IPR003342">
    <property type="entry name" value="ArnT-like_N"/>
</dbReference>
<sequence>MTPTPGVRSPGRPLPVPDTGPVDTPRDWMATAVILVLAFLSRFWGLTSATDEGTPVFDEKHYAPQSFSIAQLGIEENPAYGLVVHPPVAKQIESLGGLLFGYTPLGWRFTAAICGVLVVLMVMRITRRLTRSTQLGLIAGLLLCLDGVTFVTSRIGMLDIYQVLFVTAAAGALLVDRDQMRGRMHRAALAGRLHLSDFGPRLGFRWWRFTAGVMLGLALGVKWSGLYFIAFFGLMTVAWDWALRSRYGVRRPLAGALLRDSVPAFFSLVIWPVLIQMFTWLPWFASENSVYRHVVGTKVEDNWLPDSLQSWLYYQSSVLSFHSSLTTSAGNRHPWESKPWTWPMSLRPMLYYVEQGEDVTGCGQDSCVRAIMLLGTPAIWWLAIPVLGWAFWRAVICRDGRYAFPLVGYMAGYLPWFLQIDRQMYFFYAAVMVPFFVMMVALVLGEIAGRSDDSPRRRTIGLGIVCLYLALVVANFIYMLPILSGMPITPTEWNHQLWLPSWR</sequence>
<keyword evidence="5 10" id="KW-0808">Transferase</keyword>
<proteinExistence type="inferred from homology"/>
<evidence type="ECO:0000256" key="4">
    <source>
        <dbReference type="ARBA" id="ARBA00022676"/>
    </source>
</evidence>